<evidence type="ECO:0000313" key="2">
    <source>
        <dbReference type="Proteomes" id="UP000789702"/>
    </source>
</evidence>
<evidence type="ECO:0000313" key="1">
    <source>
        <dbReference type="EMBL" id="CAG8762038.1"/>
    </source>
</evidence>
<reference evidence="1" key="1">
    <citation type="submission" date="2021-06" db="EMBL/GenBank/DDBJ databases">
        <authorList>
            <person name="Kallberg Y."/>
            <person name="Tangrot J."/>
            <person name="Rosling A."/>
        </authorList>
    </citation>
    <scope>NUCLEOTIDE SEQUENCE</scope>
    <source>
        <strain evidence="1">IL203A</strain>
    </source>
</reference>
<feature type="non-terminal residue" evidence="1">
    <location>
        <position position="106"/>
    </location>
</feature>
<feature type="non-terminal residue" evidence="1">
    <location>
        <position position="1"/>
    </location>
</feature>
<sequence>RLDKFYYLAKEQRYRARSAFKLIQLNKKYNFLEKSRCLIYLCAAPGGWLQVAKKYMPISSLIIGVDLVPIKPISNIITLQEDITTDKCRSAIRNELKTWKAFLLKP</sequence>
<protein>
    <submittedName>
        <fullName evidence="1">1979_t:CDS:1</fullName>
    </submittedName>
</protein>
<dbReference type="Proteomes" id="UP000789702">
    <property type="component" value="Unassembled WGS sequence"/>
</dbReference>
<keyword evidence="2" id="KW-1185">Reference proteome</keyword>
<name>A0ACA9QRM1_9GLOM</name>
<gene>
    <name evidence="1" type="ORF">DHETER_LOCUS15322</name>
</gene>
<accession>A0ACA9QRM1</accession>
<proteinExistence type="predicted"/>
<organism evidence="1 2">
    <name type="scientific">Dentiscutata heterogama</name>
    <dbReference type="NCBI Taxonomy" id="1316150"/>
    <lineage>
        <taxon>Eukaryota</taxon>
        <taxon>Fungi</taxon>
        <taxon>Fungi incertae sedis</taxon>
        <taxon>Mucoromycota</taxon>
        <taxon>Glomeromycotina</taxon>
        <taxon>Glomeromycetes</taxon>
        <taxon>Diversisporales</taxon>
        <taxon>Gigasporaceae</taxon>
        <taxon>Dentiscutata</taxon>
    </lineage>
</organism>
<comment type="caution">
    <text evidence="1">The sequence shown here is derived from an EMBL/GenBank/DDBJ whole genome shotgun (WGS) entry which is preliminary data.</text>
</comment>
<dbReference type="EMBL" id="CAJVPU010051835">
    <property type="protein sequence ID" value="CAG8762038.1"/>
    <property type="molecule type" value="Genomic_DNA"/>
</dbReference>